<sequence length="101" mass="11189">MEEANHRADNPYTEWEGYEVLDASGEPVGRVDRTVYDAPSGLLKYLSVDGRAVPAEGLNAEPDHRRIRLPHPVERVRSAPPLEDPPTGGFDAAVRRHYGLS</sequence>
<reference evidence="3" key="1">
    <citation type="journal article" date="2019" name="Microbiol. Resour. Announc.">
        <title>Complete Genome Sequence of Rubrobacter xylanophilus Strain AA3-22, Isolated from Arima Onsen in Japan.</title>
        <authorList>
            <person name="Tomariguchi N."/>
            <person name="Miyazaki K."/>
        </authorList>
    </citation>
    <scope>NUCLEOTIDE SEQUENCE [LARGE SCALE GENOMIC DNA]</scope>
    <source>
        <strain evidence="3">AA3-22</strain>
    </source>
</reference>
<dbReference type="InterPro" id="IPR027275">
    <property type="entry name" value="PRC-brl_dom"/>
</dbReference>
<dbReference type="RefSeq" id="WP_143528824.1">
    <property type="nucleotide sequence ID" value="NZ_AP019791.1"/>
</dbReference>
<dbReference type="Proteomes" id="UP000318065">
    <property type="component" value="Chromosome"/>
</dbReference>
<feature type="region of interest" description="Disordered" evidence="1">
    <location>
        <begin position="59"/>
        <end position="91"/>
    </location>
</feature>
<evidence type="ECO:0000313" key="3">
    <source>
        <dbReference type="EMBL" id="BBL80864.1"/>
    </source>
</evidence>
<dbReference type="InterPro" id="IPR011033">
    <property type="entry name" value="PRC_barrel-like_sf"/>
</dbReference>
<dbReference type="EMBL" id="AP019791">
    <property type="protein sequence ID" value="BBL80864.1"/>
    <property type="molecule type" value="Genomic_DNA"/>
</dbReference>
<organism evidence="3 4">
    <name type="scientific">Rubrobacter xylanophilus</name>
    <dbReference type="NCBI Taxonomy" id="49319"/>
    <lineage>
        <taxon>Bacteria</taxon>
        <taxon>Bacillati</taxon>
        <taxon>Actinomycetota</taxon>
        <taxon>Rubrobacteria</taxon>
        <taxon>Rubrobacterales</taxon>
        <taxon>Rubrobacteraceae</taxon>
        <taxon>Rubrobacter</taxon>
    </lineage>
</organism>
<gene>
    <name evidence="3" type="ORF">RxyAA322_27180</name>
</gene>
<proteinExistence type="predicted"/>
<protein>
    <recommendedName>
        <fullName evidence="2">PRC-barrel domain-containing protein</fullName>
    </recommendedName>
</protein>
<name>A0A510HLU4_9ACTN</name>
<dbReference type="OrthoDB" id="3712018at2"/>
<evidence type="ECO:0000313" key="4">
    <source>
        <dbReference type="Proteomes" id="UP000318065"/>
    </source>
</evidence>
<accession>A0A510HLU4</accession>
<keyword evidence="4" id="KW-1185">Reference proteome</keyword>
<evidence type="ECO:0000256" key="1">
    <source>
        <dbReference type="SAM" id="MobiDB-lite"/>
    </source>
</evidence>
<dbReference type="AlphaFoldDB" id="A0A510HLU4"/>
<dbReference type="SUPFAM" id="SSF50346">
    <property type="entry name" value="PRC-barrel domain"/>
    <property type="match status" value="1"/>
</dbReference>
<feature type="domain" description="PRC-barrel" evidence="2">
    <location>
        <begin position="12"/>
        <end position="70"/>
    </location>
</feature>
<dbReference type="Pfam" id="PF05239">
    <property type="entry name" value="PRC"/>
    <property type="match status" value="1"/>
</dbReference>
<evidence type="ECO:0000259" key="2">
    <source>
        <dbReference type="Pfam" id="PF05239"/>
    </source>
</evidence>